<sequence length="151" mass="17179">MNHLIIFVLVITMCFGLNEGIVCSDPNNQNPRCGGAGCRLNTLELRNELGRGNILKVDCTSNQNKKTGPQVVKFNESYAFSFEEVHAKRIVWACHLRHGPKGEFYQSIWRAYRGAAKKRCAQIRTWVAKVDGIYLVRNAEPKGHQFVWLKS</sequence>
<feature type="chain" id="PRO_5035968266" description="S-protein homolog" evidence="6">
    <location>
        <begin position="21"/>
        <end position="151"/>
    </location>
</feature>
<keyword evidence="3 6" id="KW-0713">Self-incompatibility</keyword>
<dbReference type="EMBL" id="JAEFBJ010000007">
    <property type="protein sequence ID" value="KAG7589606.1"/>
    <property type="molecule type" value="Genomic_DNA"/>
</dbReference>
<evidence type="ECO:0000256" key="4">
    <source>
        <dbReference type="ARBA" id="ARBA00022525"/>
    </source>
</evidence>
<dbReference type="Proteomes" id="UP000694251">
    <property type="component" value="Chromosome 7"/>
</dbReference>
<evidence type="ECO:0000256" key="5">
    <source>
        <dbReference type="ARBA" id="ARBA00022729"/>
    </source>
</evidence>
<accession>A0A8T2BUD1</accession>
<reference evidence="7 8" key="1">
    <citation type="submission" date="2020-12" db="EMBL/GenBank/DDBJ databases">
        <title>Concerted genomic and epigenomic changes stabilize Arabidopsis allopolyploids.</title>
        <authorList>
            <person name="Chen Z."/>
        </authorList>
    </citation>
    <scope>NUCLEOTIDE SEQUENCE [LARGE SCALE GENOMIC DNA]</scope>
    <source>
        <strain evidence="7">As9502</strain>
        <tissue evidence="7">Leaf</tissue>
    </source>
</reference>
<evidence type="ECO:0000313" key="8">
    <source>
        <dbReference type="Proteomes" id="UP000694251"/>
    </source>
</evidence>
<evidence type="ECO:0000256" key="6">
    <source>
        <dbReference type="RuleBase" id="RU367044"/>
    </source>
</evidence>
<dbReference type="OrthoDB" id="1077554at2759"/>
<dbReference type="GO" id="GO:0060320">
    <property type="term" value="P:rejection of self pollen"/>
    <property type="evidence" value="ECO:0007669"/>
    <property type="project" value="UniProtKB-KW"/>
</dbReference>
<comment type="caution">
    <text evidence="7">The sequence shown here is derived from an EMBL/GenBank/DDBJ whole genome shotgun (WGS) entry which is preliminary data.</text>
</comment>
<evidence type="ECO:0000256" key="3">
    <source>
        <dbReference type="ARBA" id="ARBA00022471"/>
    </source>
</evidence>
<evidence type="ECO:0000256" key="1">
    <source>
        <dbReference type="ARBA" id="ARBA00004613"/>
    </source>
</evidence>
<feature type="signal peptide" evidence="6">
    <location>
        <begin position="1"/>
        <end position="20"/>
    </location>
</feature>
<comment type="subcellular location">
    <subcellularLocation>
        <location evidence="1 6">Secreted</location>
    </subcellularLocation>
</comment>
<keyword evidence="4 6" id="KW-0964">Secreted</keyword>
<dbReference type="PANTHER" id="PTHR31232">
    <property type="match status" value="1"/>
</dbReference>
<keyword evidence="5 6" id="KW-0732">Signal</keyword>
<protein>
    <recommendedName>
        <fullName evidence="6">S-protein homolog</fullName>
    </recommendedName>
</protein>
<dbReference type="AlphaFoldDB" id="A0A8T2BUD1"/>
<organism evidence="7 8">
    <name type="scientific">Arabidopsis suecica</name>
    <name type="common">Swedish thale-cress</name>
    <name type="synonym">Cardaminopsis suecica</name>
    <dbReference type="NCBI Taxonomy" id="45249"/>
    <lineage>
        <taxon>Eukaryota</taxon>
        <taxon>Viridiplantae</taxon>
        <taxon>Streptophyta</taxon>
        <taxon>Embryophyta</taxon>
        <taxon>Tracheophyta</taxon>
        <taxon>Spermatophyta</taxon>
        <taxon>Magnoliopsida</taxon>
        <taxon>eudicotyledons</taxon>
        <taxon>Gunneridae</taxon>
        <taxon>Pentapetalae</taxon>
        <taxon>rosids</taxon>
        <taxon>malvids</taxon>
        <taxon>Brassicales</taxon>
        <taxon>Brassicaceae</taxon>
        <taxon>Camelineae</taxon>
        <taxon>Arabidopsis</taxon>
    </lineage>
</organism>
<dbReference type="GO" id="GO:0005576">
    <property type="term" value="C:extracellular region"/>
    <property type="evidence" value="ECO:0007669"/>
    <property type="project" value="UniProtKB-SubCell"/>
</dbReference>
<gene>
    <name evidence="7" type="ORF">ISN44_As07g018630</name>
</gene>
<dbReference type="Pfam" id="PF05938">
    <property type="entry name" value="Self-incomp_S1"/>
    <property type="match status" value="1"/>
</dbReference>
<name>A0A8T2BUD1_ARASU</name>
<comment type="similarity">
    <text evidence="2 6">Belongs to the plant self-incompatibility (S1) protein family.</text>
</comment>
<proteinExistence type="inferred from homology"/>
<evidence type="ECO:0000256" key="2">
    <source>
        <dbReference type="ARBA" id="ARBA00005581"/>
    </source>
</evidence>
<evidence type="ECO:0000313" key="7">
    <source>
        <dbReference type="EMBL" id="KAG7589606.1"/>
    </source>
</evidence>
<keyword evidence="8" id="KW-1185">Reference proteome</keyword>
<dbReference type="PANTHER" id="PTHR31232:SF51">
    <property type="entry name" value="PLANT SELF-INCOMPATIBILITY PROTEIN S1 FAMILY PROTEIN"/>
    <property type="match status" value="1"/>
</dbReference>
<dbReference type="InterPro" id="IPR010264">
    <property type="entry name" value="Self-incomp_S1"/>
</dbReference>